<evidence type="ECO:0000256" key="3">
    <source>
        <dbReference type="ARBA" id="ARBA00023163"/>
    </source>
</evidence>
<dbReference type="InterPro" id="IPR009057">
    <property type="entry name" value="Homeodomain-like_sf"/>
</dbReference>
<dbReference type="PANTHER" id="PTHR30055:SF234">
    <property type="entry name" value="HTH-TYPE TRANSCRIPTIONAL REGULATOR BETI"/>
    <property type="match status" value="1"/>
</dbReference>
<reference evidence="6 7" key="1">
    <citation type="journal article" date="2019" name="Int. J. Syst. Evol. Microbiol.">
        <title>The Global Catalogue of Microorganisms (GCM) 10K type strain sequencing project: providing services to taxonomists for standard genome sequencing and annotation.</title>
        <authorList>
            <consortium name="The Broad Institute Genomics Platform"/>
            <consortium name="The Broad Institute Genome Sequencing Center for Infectious Disease"/>
            <person name="Wu L."/>
            <person name="Ma J."/>
        </authorList>
    </citation>
    <scope>NUCLEOTIDE SEQUENCE [LARGE SCALE GENOMIC DNA]</scope>
    <source>
        <strain evidence="6 7">JCM 11136</strain>
    </source>
</reference>
<feature type="DNA-binding region" description="H-T-H motif" evidence="4">
    <location>
        <begin position="15"/>
        <end position="34"/>
    </location>
</feature>
<dbReference type="InterPro" id="IPR036271">
    <property type="entry name" value="Tet_transcr_reg_TetR-rel_C_sf"/>
</dbReference>
<keyword evidence="1" id="KW-0805">Transcription regulation</keyword>
<dbReference type="InterPro" id="IPR050109">
    <property type="entry name" value="HTH-type_TetR-like_transc_reg"/>
</dbReference>
<dbReference type="Gene3D" id="1.10.357.10">
    <property type="entry name" value="Tetracycline Repressor, domain 2"/>
    <property type="match status" value="1"/>
</dbReference>
<name>A0ABN1NLH5_9ACTN</name>
<keyword evidence="2 4" id="KW-0238">DNA-binding</keyword>
<gene>
    <name evidence="6" type="ORF">GCM10009560_00220</name>
</gene>
<protein>
    <recommendedName>
        <fullName evidence="5">HTH tetR-type domain-containing protein</fullName>
    </recommendedName>
</protein>
<evidence type="ECO:0000256" key="2">
    <source>
        <dbReference type="ARBA" id="ARBA00023125"/>
    </source>
</evidence>
<sequence length="178" mass="18914">MEIATQTLLANPAAALAEVAAAAGVSRTTLHRLYPTRQELLVAVASEAVDRVERAYAEVGLEAPGEEAEGALRRLLAALIPLGPQLEFIHRERSLDAELSLHTRFDSLDDLVIDLVKRGQRAGVLRADLAAWWIVSSLNGAVYAAWESIELGRLAPNDAPGMVLSTLLDGIRSAAGGG</sequence>
<evidence type="ECO:0000259" key="5">
    <source>
        <dbReference type="PROSITE" id="PS50977"/>
    </source>
</evidence>
<dbReference type="InterPro" id="IPR001647">
    <property type="entry name" value="HTH_TetR"/>
</dbReference>
<proteinExistence type="predicted"/>
<evidence type="ECO:0000256" key="4">
    <source>
        <dbReference type="PROSITE-ProRule" id="PRU00335"/>
    </source>
</evidence>
<dbReference type="PROSITE" id="PS50977">
    <property type="entry name" value="HTH_TETR_2"/>
    <property type="match status" value="1"/>
</dbReference>
<dbReference type="Proteomes" id="UP001501578">
    <property type="component" value="Unassembled WGS sequence"/>
</dbReference>
<comment type="caution">
    <text evidence="6">The sequence shown here is derived from an EMBL/GenBank/DDBJ whole genome shotgun (WGS) entry which is preliminary data.</text>
</comment>
<accession>A0ABN1NLH5</accession>
<keyword evidence="3" id="KW-0804">Transcription</keyword>
<dbReference type="PANTHER" id="PTHR30055">
    <property type="entry name" value="HTH-TYPE TRANSCRIPTIONAL REGULATOR RUTR"/>
    <property type="match status" value="1"/>
</dbReference>
<keyword evidence="7" id="KW-1185">Reference proteome</keyword>
<feature type="domain" description="HTH tetR-type" evidence="5">
    <location>
        <begin position="1"/>
        <end position="52"/>
    </location>
</feature>
<dbReference type="SUPFAM" id="SSF46689">
    <property type="entry name" value="Homeodomain-like"/>
    <property type="match status" value="1"/>
</dbReference>
<evidence type="ECO:0000313" key="7">
    <source>
        <dbReference type="Proteomes" id="UP001501578"/>
    </source>
</evidence>
<evidence type="ECO:0000256" key="1">
    <source>
        <dbReference type="ARBA" id="ARBA00023015"/>
    </source>
</evidence>
<evidence type="ECO:0000313" key="6">
    <source>
        <dbReference type="EMBL" id="GAA0911290.1"/>
    </source>
</evidence>
<organism evidence="6 7">
    <name type="scientific">Nonomuraea longicatena</name>
    <dbReference type="NCBI Taxonomy" id="83682"/>
    <lineage>
        <taxon>Bacteria</taxon>
        <taxon>Bacillati</taxon>
        <taxon>Actinomycetota</taxon>
        <taxon>Actinomycetes</taxon>
        <taxon>Streptosporangiales</taxon>
        <taxon>Streptosporangiaceae</taxon>
        <taxon>Nonomuraea</taxon>
    </lineage>
</organism>
<dbReference type="SUPFAM" id="SSF48498">
    <property type="entry name" value="Tetracyclin repressor-like, C-terminal domain"/>
    <property type="match status" value="1"/>
</dbReference>
<dbReference type="EMBL" id="BAAAHQ010000001">
    <property type="protein sequence ID" value="GAA0911290.1"/>
    <property type="molecule type" value="Genomic_DNA"/>
</dbReference>